<sequence length="374" mass="41929">MSGSTVPDPTEKKSDPGIGKAVFRDLRNADLFGTLEREFRELYRFYLDPETRDRLEKMGRIPRAFWLLGWLSKSLLLKLSPARRILLLLATVMSIMGWTHMTVMGYSISYDLRPWGCLLLLFILMLELKDKLLAKDEIQFARKVQLALMPERQPTIDCWSVWSTSVPANDVGGDLVDYIDLPSERLGIALGDVAGKGLGAALLSAKLQASLRAIGPESTSLDELGTRMNTILNQDGLDNRYATLFYAEVSPGSGHIRYLNAGHNPPFVVRGSDRVEDLPASSFPLGMLPIATYEEGVLDMEPGELLLIYSDGLSEATNSKGEEFSPQRIRNMMPELRNKTVPEAGEFLLSEVRQFLEKERPHDDLSIVLIRREN</sequence>
<dbReference type="GO" id="GO:0016791">
    <property type="term" value="F:phosphatase activity"/>
    <property type="evidence" value="ECO:0007669"/>
    <property type="project" value="TreeGrafter"/>
</dbReference>
<dbReference type="InterPro" id="IPR052016">
    <property type="entry name" value="Bact_Sigma-Reg"/>
</dbReference>
<dbReference type="EMBL" id="JACXWD010000022">
    <property type="protein sequence ID" value="MBD3868115.1"/>
    <property type="molecule type" value="Genomic_DNA"/>
</dbReference>
<dbReference type="PANTHER" id="PTHR43156">
    <property type="entry name" value="STAGE II SPORULATION PROTEIN E-RELATED"/>
    <property type="match status" value="1"/>
</dbReference>
<evidence type="ECO:0000256" key="1">
    <source>
        <dbReference type="ARBA" id="ARBA00022801"/>
    </source>
</evidence>
<gene>
    <name evidence="3" type="ORF">IFK94_08315</name>
</gene>
<dbReference type="Pfam" id="PF07228">
    <property type="entry name" value="SpoIIE"/>
    <property type="match status" value="1"/>
</dbReference>
<dbReference type="InterPro" id="IPR001932">
    <property type="entry name" value="PPM-type_phosphatase-like_dom"/>
</dbReference>
<proteinExistence type="predicted"/>
<dbReference type="SUPFAM" id="SSF81606">
    <property type="entry name" value="PP2C-like"/>
    <property type="match status" value="1"/>
</dbReference>
<name>A0A8J7C1P7_9BACT</name>
<evidence type="ECO:0000313" key="4">
    <source>
        <dbReference type="Proteomes" id="UP000648239"/>
    </source>
</evidence>
<dbReference type="Proteomes" id="UP000648239">
    <property type="component" value="Unassembled WGS sequence"/>
</dbReference>
<evidence type="ECO:0000313" key="3">
    <source>
        <dbReference type="EMBL" id="MBD3868115.1"/>
    </source>
</evidence>
<evidence type="ECO:0000259" key="2">
    <source>
        <dbReference type="SMART" id="SM00331"/>
    </source>
</evidence>
<feature type="domain" description="PPM-type phosphatase" evidence="2">
    <location>
        <begin position="156"/>
        <end position="372"/>
    </location>
</feature>
<comment type="caution">
    <text evidence="3">The sequence shown here is derived from an EMBL/GenBank/DDBJ whole genome shotgun (WGS) entry which is preliminary data.</text>
</comment>
<dbReference type="SMART" id="SM00331">
    <property type="entry name" value="PP2C_SIG"/>
    <property type="match status" value="1"/>
</dbReference>
<keyword evidence="1" id="KW-0378">Hydrolase</keyword>
<organism evidence="3 4">
    <name type="scientific">Candidatus Polarisedimenticola svalbardensis</name>
    <dbReference type="NCBI Taxonomy" id="2886004"/>
    <lineage>
        <taxon>Bacteria</taxon>
        <taxon>Pseudomonadati</taxon>
        <taxon>Acidobacteriota</taxon>
        <taxon>Candidatus Polarisedimenticolia</taxon>
        <taxon>Candidatus Polarisedimenticolales</taxon>
        <taxon>Candidatus Polarisedimenticolaceae</taxon>
        <taxon>Candidatus Polarisedimenticola</taxon>
    </lineage>
</organism>
<dbReference type="Gene3D" id="3.60.40.10">
    <property type="entry name" value="PPM-type phosphatase domain"/>
    <property type="match status" value="1"/>
</dbReference>
<reference evidence="3 4" key="1">
    <citation type="submission" date="2020-08" db="EMBL/GenBank/DDBJ databases">
        <title>Acidobacteriota in marine sediments use diverse sulfur dissimilation pathways.</title>
        <authorList>
            <person name="Wasmund K."/>
        </authorList>
    </citation>
    <scope>NUCLEOTIDE SEQUENCE [LARGE SCALE GENOMIC DNA]</scope>
    <source>
        <strain evidence="3">MAG AM4</strain>
    </source>
</reference>
<dbReference type="PANTHER" id="PTHR43156:SF2">
    <property type="entry name" value="STAGE II SPORULATION PROTEIN E"/>
    <property type="match status" value="1"/>
</dbReference>
<dbReference type="AlphaFoldDB" id="A0A8J7C1P7"/>
<accession>A0A8J7C1P7</accession>
<dbReference type="InterPro" id="IPR036457">
    <property type="entry name" value="PPM-type-like_dom_sf"/>
</dbReference>
<protein>
    <submittedName>
        <fullName evidence="3">PP2C family protein-serine/threonine phosphatase</fullName>
    </submittedName>
</protein>